<sequence length="95" mass="11054">DNIGKLNVRERLFAEDLVRKKNSLPDHLDTAEIYDQSESIKQYYNAHMLISPGDRPSLWLEYPPLQSNILIRLLIKYPLMYLGHDKSKTSGLRVV</sequence>
<feature type="non-terminal residue" evidence="1">
    <location>
        <position position="1"/>
    </location>
</feature>
<name>A0ABR2WC63_9FUNG</name>
<protein>
    <submittedName>
        <fullName evidence="1">Uncharacterized protein</fullName>
    </submittedName>
</protein>
<evidence type="ECO:0000313" key="2">
    <source>
        <dbReference type="Proteomes" id="UP001479436"/>
    </source>
</evidence>
<comment type="caution">
    <text evidence="1">The sequence shown here is derived from an EMBL/GenBank/DDBJ whole genome shotgun (WGS) entry which is preliminary data.</text>
</comment>
<proteinExistence type="predicted"/>
<dbReference type="Proteomes" id="UP001479436">
    <property type="component" value="Unassembled WGS sequence"/>
</dbReference>
<reference evidence="1 2" key="1">
    <citation type="submission" date="2023-04" db="EMBL/GenBank/DDBJ databases">
        <title>Genome of Basidiobolus ranarum AG-B5.</title>
        <authorList>
            <person name="Stajich J.E."/>
            <person name="Carter-House D."/>
            <person name="Gryganskyi A."/>
        </authorList>
    </citation>
    <scope>NUCLEOTIDE SEQUENCE [LARGE SCALE GENOMIC DNA]</scope>
    <source>
        <strain evidence="1 2">AG-B5</strain>
    </source>
</reference>
<gene>
    <name evidence="1" type="ORF">K7432_018449</name>
</gene>
<organism evidence="1 2">
    <name type="scientific">Basidiobolus ranarum</name>
    <dbReference type="NCBI Taxonomy" id="34480"/>
    <lineage>
        <taxon>Eukaryota</taxon>
        <taxon>Fungi</taxon>
        <taxon>Fungi incertae sedis</taxon>
        <taxon>Zoopagomycota</taxon>
        <taxon>Entomophthoromycotina</taxon>
        <taxon>Basidiobolomycetes</taxon>
        <taxon>Basidiobolales</taxon>
        <taxon>Basidiobolaceae</taxon>
        <taxon>Basidiobolus</taxon>
    </lineage>
</organism>
<evidence type="ECO:0000313" key="1">
    <source>
        <dbReference type="EMBL" id="KAK9738142.1"/>
    </source>
</evidence>
<dbReference type="EMBL" id="JASJQH010006060">
    <property type="protein sequence ID" value="KAK9738142.1"/>
    <property type="molecule type" value="Genomic_DNA"/>
</dbReference>
<accession>A0ABR2WC63</accession>
<keyword evidence="2" id="KW-1185">Reference proteome</keyword>